<dbReference type="NCBIfam" id="TIGR02595">
    <property type="entry name" value="PEP_CTERM"/>
    <property type="match status" value="1"/>
</dbReference>
<reference evidence="3 4" key="1">
    <citation type="submission" date="2019-08" db="EMBL/GenBank/DDBJ databases">
        <title>Deep-cultivation of Planctomycetes and their phenomic and genomic characterization uncovers novel biology.</title>
        <authorList>
            <person name="Wiegand S."/>
            <person name="Jogler M."/>
            <person name="Boedeker C."/>
            <person name="Pinto D."/>
            <person name="Vollmers J."/>
            <person name="Rivas-Marin E."/>
            <person name="Kohn T."/>
            <person name="Peeters S.H."/>
            <person name="Heuer A."/>
            <person name="Rast P."/>
            <person name="Oberbeckmann S."/>
            <person name="Bunk B."/>
            <person name="Jeske O."/>
            <person name="Meyerdierks A."/>
            <person name="Storesund J.E."/>
            <person name="Kallscheuer N."/>
            <person name="Luecker S."/>
            <person name="Lage O.M."/>
            <person name="Pohl T."/>
            <person name="Merkel B.J."/>
            <person name="Hornburger P."/>
            <person name="Mueller R.-W."/>
            <person name="Bruemmer F."/>
            <person name="Labrenz M."/>
            <person name="Spormann A.M."/>
            <person name="Op den Camp H."/>
            <person name="Overmann J."/>
            <person name="Amann R."/>
            <person name="Jetten M.S.M."/>
            <person name="Mascher T."/>
            <person name="Medema M.H."/>
            <person name="Devos D.P."/>
            <person name="Kaster A.-K."/>
            <person name="Ovreas L."/>
            <person name="Rohde M."/>
            <person name="Galperin M.Y."/>
            <person name="Jogler C."/>
        </authorList>
    </citation>
    <scope>NUCLEOTIDE SEQUENCE [LARGE SCALE GENOMIC DNA]</scope>
    <source>
        <strain evidence="3 4">OJF2</strain>
    </source>
</reference>
<organism evidence="3 4">
    <name type="scientific">Aquisphaera giovannonii</name>
    <dbReference type="NCBI Taxonomy" id="406548"/>
    <lineage>
        <taxon>Bacteria</taxon>
        <taxon>Pseudomonadati</taxon>
        <taxon>Planctomycetota</taxon>
        <taxon>Planctomycetia</taxon>
        <taxon>Isosphaerales</taxon>
        <taxon>Isosphaeraceae</taxon>
        <taxon>Aquisphaera</taxon>
    </lineage>
</organism>
<name>A0A5B9WBX1_9BACT</name>
<feature type="domain" description="Ice-binding protein C-terminal" evidence="2">
    <location>
        <begin position="190"/>
        <end position="214"/>
    </location>
</feature>
<feature type="signal peptide" evidence="1">
    <location>
        <begin position="1"/>
        <end position="22"/>
    </location>
</feature>
<dbReference type="Proteomes" id="UP000324233">
    <property type="component" value="Chromosome"/>
</dbReference>
<evidence type="ECO:0000313" key="4">
    <source>
        <dbReference type="Proteomes" id="UP000324233"/>
    </source>
</evidence>
<dbReference type="AlphaFoldDB" id="A0A5B9WBX1"/>
<keyword evidence="4" id="KW-1185">Reference proteome</keyword>
<dbReference type="Pfam" id="PF07589">
    <property type="entry name" value="PEP-CTERM"/>
    <property type="match status" value="1"/>
</dbReference>
<dbReference type="InterPro" id="IPR013424">
    <property type="entry name" value="Ice-binding_C"/>
</dbReference>
<sequence length="219" mass="22600" precursor="true">MKRRGSALFFLAIALAAPGASRADFLTIPNPDAAYLASTTKLEVTGDQFSTLTSLSDGALTVQFSTAMEILDVPDGWTTWSSPPQSESDTPRVLWTQGPSQVTLNFSSGLSTFGFEAQPDAFGAFGITATFYSGADEVGSITRDVDGNSGALLFAGTVTAGTGPISRVVVSTAAGGFAIAQLRYAIGGTAVPEPSAVLLMATGLIGAGLVRLRRRVRLA</sequence>
<dbReference type="KEGG" id="agv:OJF2_63100"/>
<keyword evidence="1" id="KW-0732">Signal</keyword>
<accession>A0A5B9WBX1</accession>
<evidence type="ECO:0000259" key="2">
    <source>
        <dbReference type="Pfam" id="PF07589"/>
    </source>
</evidence>
<protein>
    <recommendedName>
        <fullName evidence="2">Ice-binding protein C-terminal domain-containing protein</fullName>
    </recommendedName>
</protein>
<evidence type="ECO:0000313" key="3">
    <source>
        <dbReference type="EMBL" id="QEH37719.1"/>
    </source>
</evidence>
<evidence type="ECO:0000256" key="1">
    <source>
        <dbReference type="SAM" id="SignalP"/>
    </source>
</evidence>
<dbReference type="EMBL" id="CP042997">
    <property type="protein sequence ID" value="QEH37719.1"/>
    <property type="molecule type" value="Genomic_DNA"/>
</dbReference>
<gene>
    <name evidence="3" type="ORF">OJF2_63100</name>
</gene>
<proteinExistence type="predicted"/>
<feature type="chain" id="PRO_5022675134" description="Ice-binding protein C-terminal domain-containing protein" evidence="1">
    <location>
        <begin position="23"/>
        <end position="219"/>
    </location>
</feature>